<evidence type="ECO:0000313" key="2">
    <source>
        <dbReference type="Proteomes" id="UP000676310"/>
    </source>
</evidence>
<proteinExistence type="predicted"/>
<dbReference type="Proteomes" id="UP000676310">
    <property type="component" value="Unassembled WGS sequence"/>
</dbReference>
<dbReference type="Gene3D" id="1.25.40.10">
    <property type="entry name" value="Tetratricopeptide repeat domain"/>
    <property type="match status" value="1"/>
</dbReference>
<dbReference type="EMBL" id="CAJRGZ010000017">
    <property type="protein sequence ID" value="CAG5156463.1"/>
    <property type="molecule type" value="Genomic_DNA"/>
</dbReference>
<gene>
    <name evidence="1" type="ORF">ALTATR162_LOCUS4261</name>
</gene>
<sequence length="333" mass="37805">MATTRPSNVRLLNASSFIRQVDPDLHSVESITHAIRQVTLATFETSEAEAYFDIDEHFPFWHETGRSIYIRKVGSLAQSIELFRRASETAIEDPYQFLTNPLRSIYEMLTTVSLANISIDPCLRGHIFRFLVSYFATKFTENNALNVVASHLSKHLERSEVSDTALLCMLQELNAKLGPTHPICFRAQSANVRLLRRKRDYESAYHAGYELLKLARTHFGVHSENARRAAREFENVLMELGEWAEALSICFSVVGQEIEDVGKAKPAYRDKCAIYVMQDIAKCYQNLGQVEKMMSWLQQALNASVHEWGEDASVTQHIRDKFVAVAQGGVVGW</sequence>
<comment type="caution">
    <text evidence="1">The sequence shown here is derived from an EMBL/GenBank/DDBJ whole genome shotgun (WGS) entry which is preliminary data.</text>
</comment>
<dbReference type="InterPro" id="IPR011990">
    <property type="entry name" value="TPR-like_helical_dom_sf"/>
</dbReference>
<organism evidence="1 2">
    <name type="scientific">Alternaria atra</name>
    <dbReference type="NCBI Taxonomy" id="119953"/>
    <lineage>
        <taxon>Eukaryota</taxon>
        <taxon>Fungi</taxon>
        <taxon>Dikarya</taxon>
        <taxon>Ascomycota</taxon>
        <taxon>Pezizomycotina</taxon>
        <taxon>Dothideomycetes</taxon>
        <taxon>Pleosporomycetidae</taxon>
        <taxon>Pleosporales</taxon>
        <taxon>Pleosporineae</taxon>
        <taxon>Pleosporaceae</taxon>
        <taxon>Alternaria</taxon>
        <taxon>Alternaria sect. Ulocladioides</taxon>
    </lineage>
</organism>
<reference evidence="1" key="1">
    <citation type="submission" date="2021-05" db="EMBL/GenBank/DDBJ databases">
        <authorList>
            <person name="Stam R."/>
        </authorList>
    </citation>
    <scope>NUCLEOTIDE SEQUENCE</scope>
    <source>
        <strain evidence="1">CS162</strain>
    </source>
</reference>
<dbReference type="GeneID" id="67015909"/>
<name>A0A8J2I0F0_9PLEO</name>
<dbReference type="AlphaFoldDB" id="A0A8J2I0F0"/>
<protein>
    <submittedName>
        <fullName evidence="1">Uncharacterized protein</fullName>
    </submittedName>
</protein>
<dbReference type="OrthoDB" id="5308957at2759"/>
<dbReference type="SUPFAM" id="SSF48452">
    <property type="entry name" value="TPR-like"/>
    <property type="match status" value="1"/>
</dbReference>
<keyword evidence="2" id="KW-1185">Reference proteome</keyword>
<dbReference type="RefSeq" id="XP_043167806.1">
    <property type="nucleotide sequence ID" value="XM_043311871.1"/>
</dbReference>
<evidence type="ECO:0000313" key="1">
    <source>
        <dbReference type="EMBL" id="CAG5156463.1"/>
    </source>
</evidence>
<accession>A0A8J2I0F0</accession>